<reference evidence="13 15" key="2">
    <citation type="journal article" date="2013" name="Nature">
        <title>Insights into bilaterian evolution from three spiralian genomes.</title>
        <authorList>
            <person name="Simakov O."/>
            <person name="Marletaz F."/>
            <person name="Cho S.J."/>
            <person name="Edsinger-Gonzales E."/>
            <person name="Havlak P."/>
            <person name="Hellsten U."/>
            <person name="Kuo D.H."/>
            <person name="Larsson T."/>
            <person name="Lv J."/>
            <person name="Arendt D."/>
            <person name="Savage R."/>
            <person name="Osoegawa K."/>
            <person name="de Jong P."/>
            <person name="Grimwood J."/>
            <person name="Chapman J.A."/>
            <person name="Shapiro H."/>
            <person name="Aerts A."/>
            <person name="Otillar R.P."/>
            <person name="Terry A.Y."/>
            <person name="Boore J.L."/>
            <person name="Grigoriev I.V."/>
            <person name="Lindberg D.R."/>
            <person name="Seaver E.C."/>
            <person name="Weisblat D.A."/>
            <person name="Putnam N.H."/>
            <person name="Rokhsar D.S."/>
        </authorList>
    </citation>
    <scope>NUCLEOTIDE SEQUENCE</scope>
    <source>
        <strain evidence="13 15">I ESC-2004</strain>
    </source>
</reference>
<keyword evidence="7" id="KW-0832">Ubl conjugation</keyword>
<dbReference type="PANTHER" id="PTHR45993:SF6">
    <property type="entry name" value="C2H2-TYPE DOMAIN-CONTAINING PROTEIN"/>
    <property type="match status" value="1"/>
</dbReference>
<evidence type="ECO:0000256" key="1">
    <source>
        <dbReference type="ARBA" id="ARBA00004123"/>
    </source>
</evidence>
<evidence type="ECO:0000256" key="9">
    <source>
        <dbReference type="ARBA" id="ARBA00023163"/>
    </source>
</evidence>
<name>R7URQ6_CAPTE</name>
<dbReference type="EMBL" id="KB298703">
    <property type="protein sequence ID" value="ELU08838.1"/>
    <property type="molecule type" value="Genomic_DNA"/>
</dbReference>
<dbReference type="Proteomes" id="UP000014760">
    <property type="component" value="Unassembled WGS sequence"/>
</dbReference>
<reference evidence="15" key="1">
    <citation type="submission" date="2012-12" db="EMBL/GenBank/DDBJ databases">
        <authorList>
            <person name="Hellsten U."/>
            <person name="Grimwood J."/>
            <person name="Chapman J.A."/>
            <person name="Shapiro H."/>
            <person name="Aerts A."/>
            <person name="Otillar R.P."/>
            <person name="Terry A.Y."/>
            <person name="Boore J.L."/>
            <person name="Simakov O."/>
            <person name="Marletaz F."/>
            <person name="Cho S.-J."/>
            <person name="Edsinger-Gonzales E."/>
            <person name="Havlak P."/>
            <person name="Kuo D.-H."/>
            <person name="Larsson T."/>
            <person name="Lv J."/>
            <person name="Arendt D."/>
            <person name="Savage R."/>
            <person name="Osoegawa K."/>
            <person name="de Jong P."/>
            <person name="Lindberg D.R."/>
            <person name="Seaver E.C."/>
            <person name="Weisblat D.A."/>
            <person name="Putnam N.H."/>
            <person name="Grigoriev I.V."/>
            <person name="Rokhsar D.S."/>
        </authorList>
    </citation>
    <scope>NUCLEOTIDE SEQUENCE</scope>
    <source>
        <strain evidence="15">I ESC-2004</strain>
    </source>
</reference>
<reference evidence="14" key="3">
    <citation type="submission" date="2015-06" db="UniProtKB">
        <authorList>
            <consortium name="EnsemblMetazoa"/>
        </authorList>
    </citation>
    <scope>IDENTIFICATION</scope>
</reference>
<dbReference type="HOGENOM" id="CLU_1965004_0_0_1"/>
<evidence type="ECO:0000256" key="3">
    <source>
        <dbReference type="ARBA" id="ARBA00022723"/>
    </source>
</evidence>
<dbReference type="InterPro" id="IPR051497">
    <property type="entry name" value="Dev/Hematopoietic_TF"/>
</dbReference>
<keyword evidence="5" id="KW-0863">Zinc-finger</keyword>
<accession>R7URQ6</accession>
<keyword evidence="10" id="KW-0539">Nucleus</keyword>
<dbReference type="EMBL" id="AMQN01042071">
    <property type="status" value="NOT_ANNOTATED_CDS"/>
    <property type="molecule type" value="Genomic_DNA"/>
</dbReference>
<evidence type="ECO:0000256" key="4">
    <source>
        <dbReference type="ARBA" id="ARBA00022737"/>
    </source>
</evidence>
<comment type="subcellular location">
    <subcellularLocation>
        <location evidence="1">Nucleus</location>
    </subcellularLocation>
</comment>
<dbReference type="EnsemblMetazoa" id="CapteT190907">
    <property type="protein sequence ID" value="CapteP190907"/>
    <property type="gene ID" value="CapteG190907"/>
</dbReference>
<keyword evidence="2" id="KW-1017">Isopeptide bond</keyword>
<dbReference type="OrthoDB" id="6159395at2759"/>
<evidence type="ECO:0000259" key="12">
    <source>
        <dbReference type="Pfam" id="PF25491"/>
    </source>
</evidence>
<dbReference type="AlphaFoldDB" id="R7URQ6"/>
<dbReference type="GO" id="GO:0006357">
    <property type="term" value="P:regulation of transcription by RNA polymerase II"/>
    <property type="evidence" value="ECO:0007669"/>
    <property type="project" value="TreeGrafter"/>
</dbReference>
<dbReference type="GO" id="GO:0003700">
    <property type="term" value="F:DNA-binding transcription factor activity"/>
    <property type="evidence" value="ECO:0007669"/>
    <property type="project" value="TreeGrafter"/>
</dbReference>
<dbReference type="GO" id="GO:0008270">
    <property type="term" value="F:zinc ion binding"/>
    <property type="evidence" value="ECO:0007669"/>
    <property type="project" value="UniProtKB-KW"/>
</dbReference>
<dbReference type="GO" id="GO:0005634">
    <property type="term" value="C:nucleus"/>
    <property type="evidence" value="ECO:0007669"/>
    <property type="project" value="UniProtKB-SubCell"/>
</dbReference>
<evidence type="ECO:0000256" key="7">
    <source>
        <dbReference type="ARBA" id="ARBA00022843"/>
    </source>
</evidence>
<proteinExistence type="predicted"/>
<keyword evidence="6" id="KW-0862">Zinc</keyword>
<evidence type="ECO:0000256" key="5">
    <source>
        <dbReference type="ARBA" id="ARBA00022771"/>
    </source>
</evidence>
<evidence type="ECO:0000256" key="2">
    <source>
        <dbReference type="ARBA" id="ARBA00022499"/>
    </source>
</evidence>
<feature type="domain" description="BCL-11A-like CCHC zinc finger" evidence="12">
    <location>
        <begin position="21"/>
        <end position="48"/>
    </location>
</feature>
<feature type="non-terminal residue" evidence="13">
    <location>
        <position position="128"/>
    </location>
</feature>
<dbReference type="GO" id="GO:0000978">
    <property type="term" value="F:RNA polymerase II cis-regulatory region sequence-specific DNA binding"/>
    <property type="evidence" value="ECO:0007669"/>
    <property type="project" value="TreeGrafter"/>
</dbReference>
<evidence type="ECO:0000256" key="8">
    <source>
        <dbReference type="ARBA" id="ARBA00023015"/>
    </source>
</evidence>
<gene>
    <name evidence="13" type="ORF">CAPTEDRAFT_190907</name>
</gene>
<feature type="compositionally biased region" description="Basic and acidic residues" evidence="11">
    <location>
        <begin position="85"/>
        <end position="110"/>
    </location>
</feature>
<evidence type="ECO:0000313" key="15">
    <source>
        <dbReference type="Proteomes" id="UP000014760"/>
    </source>
</evidence>
<evidence type="ECO:0000313" key="13">
    <source>
        <dbReference type="EMBL" id="ELU08838.1"/>
    </source>
</evidence>
<organism evidence="13">
    <name type="scientific">Capitella teleta</name>
    <name type="common">Polychaete worm</name>
    <dbReference type="NCBI Taxonomy" id="283909"/>
    <lineage>
        <taxon>Eukaryota</taxon>
        <taxon>Metazoa</taxon>
        <taxon>Spiralia</taxon>
        <taxon>Lophotrochozoa</taxon>
        <taxon>Annelida</taxon>
        <taxon>Polychaeta</taxon>
        <taxon>Sedentaria</taxon>
        <taxon>Scolecida</taxon>
        <taxon>Capitellidae</taxon>
        <taxon>Capitella</taxon>
    </lineage>
</organism>
<dbReference type="STRING" id="283909.R7URQ6"/>
<dbReference type="PANTHER" id="PTHR45993">
    <property type="entry name" value="B-CELL LYMPHOMA/LEUKEMIA 11"/>
    <property type="match status" value="1"/>
</dbReference>
<keyword evidence="8" id="KW-0805">Transcription regulation</keyword>
<evidence type="ECO:0000313" key="14">
    <source>
        <dbReference type="EnsemblMetazoa" id="CapteP190907"/>
    </source>
</evidence>
<evidence type="ECO:0000256" key="6">
    <source>
        <dbReference type="ARBA" id="ARBA00022833"/>
    </source>
</evidence>
<sequence length="128" mass="14541">MRKKAVVRPMYNSRVDADHDLLTCGDCQREFVLSDIVQFVQHKVNRCNCVKDKCSSFCDDDFDEADAISAVISNNRATSISAPIARKESESHRDRTPKSQDNISDHTDKQLTIDIAVNTDHQEHINYS</sequence>
<keyword evidence="15" id="KW-1185">Reference proteome</keyword>
<feature type="region of interest" description="Disordered" evidence="11">
    <location>
        <begin position="81"/>
        <end position="110"/>
    </location>
</feature>
<dbReference type="InterPro" id="IPR057448">
    <property type="entry name" value="BCL-11A_Znf_CCHC"/>
</dbReference>
<keyword evidence="4" id="KW-0677">Repeat</keyword>
<evidence type="ECO:0000256" key="10">
    <source>
        <dbReference type="ARBA" id="ARBA00023242"/>
    </source>
</evidence>
<evidence type="ECO:0000256" key="11">
    <source>
        <dbReference type="SAM" id="MobiDB-lite"/>
    </source>
</evidence>
<dbReference type="Pfam" id="PF25491">
    <property type="entry name" value="CCHC_BCL-11A"/>
    <property type="match status" value="1"/>
</dbReference>
<keyword evidence="3" id="KW-0479">Metal-binding</keyword>
<keyword evidence="9" id="KW-0804">Transcription</keyword>
<protein>
    <recommendedName>
        <fullName evidence="12">BCL-11A-like CCHC zinc finger domain-containing protein</fullName>
    </recommendedName>
</protein>